<dbReference type="InterPro" id="IPR020555">
    <property type="entry name" value="MECDP_synthase_CS"/>
</dbReference>
<feature type="binding site" evidence="14">
    <location>
        <position position="375"/>
    </location>
    <ligand>
        <name>4-CDP-2-C-methyl-D-erythritol 2-phosphate</name>
        <dbReference type="ChEBI" id="CHEBI:57919"/>
    </ligand>
</feature>
<dbReference type="EC" id="4.6.1.12" evidence="14"/>
<keyword evidence="13 14" id="KW-0511">Multifunctional enzyme</keyword>
<dbReference type="GO" id="GO:0050518">
    <property type="term" value="F:2-C-methyl-D-erythritol 4-phosphate cytidylyltransferase activity"/>
    <property type="evidence" value="ECO:0007669"/>
    <property type="project" value="UniProtKB-UniRule"/>
</dbReference>
<dbReference type="PROSITE" id="PS01295">
    <property type="entry name" value="ISPD"/>
    <property type="match status" value="1"/>
</dbReference>
<comment type="similarity">
    <text evidence="14">In the C-terminal section; belongs to the IspF family.</text>
</comment>
<feature type="domain" description="2-C-methyl-D-erythritol 2,4-cyclodiphosphate synthase" evidence="15">
    <location>
        <begin position="234"/>
        <end position="387"/>
    </location>
</feature>
<comment type="pathway">
    <text evidence="4 14">Isoprenoid biosynthesis; isopentenyl diphosphate biosynthesis via DXP pathway; isopentenyl diphosphate from 1-deoxy-D-xylulose 5-phosphate: step 4/6.</text>
</comment>
<dbReference type="InterPro" id="IPR034683">
    <property type="entry name" value="IspD/TarI"/>
</dbReference>
<dbReference type="EC" id="2.7.7.60" evidence="14"/>
<dbReference type="InterPro" id="IPR001228">
    <property type="entry name" value="IspD"/>
</dbReference>
<dbReference type="Gene3D" id="3.30.1330.50">
    <property type="entry name" value="2-C-methyl-D-erythritol 2,4-cyclodiphosphate synthase"/>
    <property type="match status" value="1"/>
</dbReference>
<dbReference type="HAMAP" id="MF_01520">
    <property type="entry name" value="IspDF"/>
    <property type="match status" value="1"/>
</dbReference>
<evidence type="ECO:0000256" key="9">
    <source>
        <dbReference type="ARBA" id="ARBA00022695"/>
    </source>
</evidence>
<dbReference type="Pfam" id="PF02542">
    <property type="entry name" value="YgbB"/>
    <property type="match status" value="1"/>
</dbReference>
<feature type="site" description="Transition state stabilizer" evidence="14">
    <location>
        <position position="366"/>
    </location>
</feature>
<evidence type="ECO:0000256" key="6">
    <source>
        <dbReference type="ARBA" id="ARBA00008480"/>
    </source>
</evidence>
<dbReference type="GO" id="GO:0019288">
    <property type="term" value="P:isopentenyl diphosphate biosynthetic process, methylerythritol 4-phosphate pathway"/>
    <property type="evidence" value="ECO:0007669"/>
    <property type="project" value="UniProtKB-UniRule"/>
</dbReference>
<feature type="region of interest" description="2-C-methyl-D-erythritol 4-phosphate cytidylyltransferase" evidence="14">
    <location>
        <begin position="1"/>
        <end position="234"/>
    </location>
</feature>
<evidence type="ECO:0000259" key="15">
    <source>
        <dbReference type="Pfam" id="PF02542"/>
    </source>
</evidence>
<feature type="binding site" evidence="14">
    <location>
        <begin position="267"/>
        <end position="268"/>
    </location>
    <ligand>
        <name>4-CDP-2-C-methyl-D-erythritol 2-phosphate</name>
        <dbReference type="ChEBI" id="CHEBI:57919"/>
    </ligand>
</feature>
<evidence type="ECO:0000256" key="10">
    <source>
        <dbReference type="ARBA" id="ARBA00022723"/>
    </source>
</evidence>
<comment type="similarity">
    <text evidence="7">Belongs to the IspD/TarI cytidylyltransferase family. IspD subfamily.</text>
</comment>
<dbReference type="InterPro" id="IPR036571">
    <property type="entry name" value="MECDP_synthase_sf"/>
</dbReference>
<feature type="binding site" evidence="14">
    <location>
        <begin position="289"/>
        <end position="291"/>
    </location>
    <ligand>
        <name>4-CDP-2-C-methyl-D-erythritol 2-phosphate</name>
        <dbReference type="ChEBI" id="CHEBI:57919"/>
    </ligand>
</feature>
<evidence type="ECO:0000256" key="1">
    <source>
        <dbReference type="ARBA" id="ARBA00000200"/>
    </source>
</evidence>
<comment type="caution">
    <text evidence="16">The sequence shown here is derived from an EMBL/GenBank/DDBJ whole genome shotgun (WGS) entry which is preliminary data.</text>
</comment>
<evidence type="ECO:0000256" key="8">
    <source>
        <dbReference type="ARBA" id="ARBA00022679"/>
    </source>
</evidence>
<keyword evidence="8 14" id="KW-0808">Transferase</keyword>
<dbReference type="NCBIfam" id="NF006899">
    <property type="entry name" value="PRK09382.1"/>
    <property type="match status" value="1"/>
</dbReference>
<protein>
    <recommendedName>
        <fullName evidence="14">Bifunctional enzyme IspD/IspF</fullName>
    </recommendedName>
    <domain>
        <recommendedName>
            <fullName evidence="14">2-C-methyl-D-erythritol 4-phosphate cytidylyltransferase</fullName>
            <ecNumber evidence="14">2.7.7.60</ecNumber>
        </recommendedName>
        <alternativeName>
            <fullName evidence="14">4-diphosphocytidyl-2C-methyl-D-erythritol synthase</fullName>
        </alternativeName>
        <alternativeName>
            <fullName evidence="14">MEP cytidylyltransferase</fullName>
            <shortName evidence="14">MCT</shortName>
        </alternativeName>
    </domain>
    <domain>
        <recommendedName>
            <fullName evidence="14">2-C-methyl-D-erythritol 2,4-cyclodiphosphate synthase</fullName>
            <shortName evidence="14">MECDP-synthase</shortName>
            <shortName evidence="14">MECPP-synthase</shortName>
            <shortName evidence="14">MECPS</shortName>
            <ecNumber evidence="14">4.6.1.12</ecNumber>
        </recommendedName>
    </domain>
</protein>
<dbReference type="Gene3D" id="3.90.550.10">
    <property type="entry name" value="Spore Coat Polysaccharide Biosynthesis Protein SpsA, Chain A"/>
    <property type="match status" value="1"/>
</dbReference>
<keyword evidence="11 14" id="KW-0414">Isoprene biosynthesis</keyword>
<dbReference type="SUPFAM" id="SSF69765">
    <property type="entry name" value="IpsF-like"/>
    <property type="match status" value="1"/>
</dbReference>
<feature type="binding site" evidence="14">
    <location>
        <position position="372"/>
    </location>
    <ligand>
        <name>4-CDP-2-C-methyl-D-erythritol 2-phosphate</name>
        <dbReference type="ChEBI" id="CHEBI:57919"/>
    </ligand>
</feature>
<dbReference type="InterPro" id="IPR026596">
    <property type="entry name" value="IspD/F"/>
</dbReference>
<feature type="site" description="Positions MEP for the nucleophilic attack" evidence="14">
    <location>
        <position position="211"/>
    </location>
</feature>
<dbReference type="InterPro" id="IPR003526">
    <property type="entry name" value="MECDP_synthase"/>
</dbReference>
<name>A0A8J7SCL1_9RHOB</name>
<dbReference type="GO" id="GO:0016114">
    <property type="term" value="P:terpenoid biosynthetic process"/>
    <property type="evidence" value="ECO:0007669"/>
    <property type="project" value="InterPro"/>
</dbReference>
<evidence type="ECO:0000313" key="16">
    <source>
        <dbReference type="EMBL" id="MBK0397962.1"/>
    </source>
</evidence>
<dbReference type="HAMAP" id="MF_00107">
    <property type="entry name" value="IspF"/>
    <property type="match status" value="1"/>
</dbReference>
<dbReference type="CDD" id="cd00554">
    <property type="entry name" value="MECDP_synthase"/>
    <property type="match status" value="1"/>
</dbReference>
<comment type="similarity">
    <text evidence="14">In the N-terminal section; belongs to the IspD/TarI cytidylyltransferase family. IspD subfamily.</text>
</comment>
<keyword evidence="12 14" id="KW-0456">Lyase</keyword>
<evidence type="ECO:0000256" key="2">
    <source>
        <dbReference type="ARBA" id="ARBA00001282"/>
    </source>
</evidence>
<dbReference type="GO" id="GO:0046872">
    <property type="term" value="F:metal ion binding"/>
    <property type="evidence" value="ECO:0007669"/>
    <property type="project" value="UniProtKB-KW"/>
</dbReference>
<dbReference type="CDD" id="cd02516">
    <property type="entry name" value="CDP-ME_synthetase"/>
    <property type="match status" value="1"/>
</dbReference>
<evidence type="ECO:0000256" key="5">
    <source>
        <dbReference type="ARBA" id="ARBA00004787"/>
    </source>
</evidence>
<dbReference type="SUPFAM" id="SSF53448">
    <property type="entry name" value="Nucleotide-diphospho-sugar transferases"/>
    <property type="match status" value="1"/>
</dbReference>
<comment type="function">
    <text evidence="14">Bifunctional enzyme that catalyzes the formation of 4-diphosphocytidyl-2-C-methyl-D-erythritol from CTP and 2-C-methyl-D-erythritol 4-phosphate (MEP) (IspD), and catalyzes the conversion of 4-diphosphocytidyl-2-C-methyl-D-erythritol 2-phosphate (CDP-ME2P) to 2-C-methyl-D-erythritol 2,4-cyclodiphosphate (ME-CPP) with a corresponding release of cytidine 5-monophosphate (CMP) (IspF).</text>
</comment>
<feature type="site" description="Positions MEP for the nucleophilic attack" evidence="14">
    <location>
        <position position="154"/>
    </location>
</feature>
<evidence type="ECO:0000256" key="7">
    <source>
        <dbReference type="ARBA" id="ARBA00009789"/>
    </source>
</evidence>
<feature type="region of interest" description="2-C-methyl-D-erythritol 2,4-cyclodiphosphate synthase" evidence="14">
    <location>
        <begin position="235"/>
        <end position="395"/>
    </location>
</feature>
<feature type="binding site" evidence="14">
    <location>
        <begin position="365"/>
        <end position="368"/>
    </location>
    <ligand>
        <name>4-CDP-2-C-methyl-D-erythritol 2-phosphate</name>
        <dbReference type="ChEBI" id="CHEBI:57919"/>
    </ligand>
</feature>
<dbReference type="PROSITE" id="PS01350">
    <property type="entry name" value="ISPF"/>
    <property type="match status" value="1"/>
</dbReference>
<keyword evidence="10 14" id="KW-0479">Metal-binding</keyword>
<dbReference type="HAMAP" id="MF_00108">
    <property type="entry name" value="IspD"/>
    <property type="match status" value="1"/>
</dbReference>
<evidence type="ECO:0000256" key="13">
    <source>
        <dbReference type="ARBA" id="ARBA00023268"/>
    </source>
</evidence>
<dbReference type="UniPathway" id="UPA00056">
    <property type="reaction ID" value="UER00093"/>
</dbReference>
<feature type="site" description="Transition state stabilizer" evidence="14">
    <location>
        <position position="22"/>
    </location>
</feature>
<dbReference type="InterPro" id="IPR029044">
    <property type="entry name" value="Nucleotide-diphossugar_trans"/>
</dbReference>
<feature type="binding site" evidence="14">
    <location>
        <position position="241"/>
    </location>
    <ligand>
        <name>a divalent metal cation</name>
        <dbReference type="ChEBI" id="CHEBI:60240"/>
    </ligand>
</feature>
<dbReference type="AlphaFoldDB" id="A0A8J7SCL1"/>
<reference evidence="16" key="1">
    <citation type="submission" date="2020-12" db="EMBL/GenBank/DDBJ databases">
        <title>Bacterial taxonomy.</title>
        <authorList>
            <person name="Pan X."/>
        </authorList>
    </citation>
    <scope>NUCLEOTIDE SEQUENCE</scope>
    <source>
        <strain evidence="16">M0105</strain>
    </source>
</reference>
<comment type="catalytic activity">
    <reaction evidence="2 14">
        <text>2-C-methyl-D-erythritol 4-phosphate + CTP + H(+) = 4-CDP-2-C-methyl-D-erythritol + diphosphate</text>
        <dbReference type="Rhea" id="RHEA:13429"/>
        <dbReference type="ChEBI" id="CHEBI:15378"/>
        <dbReference type="ChEBI" id="CHEBI:33019"/>
        <dbReference type="ChEBI" id="CHEBI:37563"/>
        <dbReference type="ChEBI" id="CHEBI:57823"/>
        <dbReference type="ChEBI" id="CHEBI:58262"/>
        <dbReference type="EC" id="2.7.7.60"/>
    </reaction>
</comment>
<dbReference type="InterPro" id="IPR018294">
    <property type="entry name" value="ISPD_synthase_CS"/>
</dbReference>
<feature type="site" description="Transition state stabilizer" evidence="14">
    <location>
        <position position="267"/>
    </location>
</feature>
<dbReference type="NCBIfam" id="TIGR00151">
    <property type="entry name" value="ispF"/>
    <property type="match status" value="1"/>
</dbReference>
<dbReference type="RefSeq" id="WP_200606329.1">
    <property type="nucleotide sequence ID" value="NZ_JAEHHL010000001.1"/>
</dbReference>
<evidence type="ECO:0000256" key="11">
    <source>
        <dbReference type="ARBA" id="ARBA00023229"/>
    </source>
</evidence>
<sequence>MRAGAIIVAAGRGLRLGGPVPKQYQAIAGEAVLARTIRAALACPELSSVTVAIHPDFAEHYRRAVAAIDDARLSLPVHGGAERADTVRLALESLEDAAPEVVLIHDAARPFASPGLWSALVAATSGGAGAIAAEPVVDALWRQDGECADVPVPRAGLWRAQTPQAFPFAPLLAAHRAAAASDAPPALDDAEVFRRAGGIVRLVPGEPDNFKITTAADLARAGRMVAARETEMDIRIGHGFDVHRFCDGDHVTLCGVQIPHTRGLLGHSDADVGLHALADAIYGALAEGDIGTHFPPSDPKWKGAPSHIFLSHAAERVRARGGRITNVDVTLLAERPKIGPHAAEMRATVGRLLRIGADRVGIKATTMERMGFVGREEGMAAIATATVILGAAGEA</sequence>
<evidence type="ECO:0000256" key="12">
    <source>
        <dbReference type="ARBA" id="ARBA00023239"/>
    </source>
</evidence>
<feature type="binding site" evidence="14">
    <location>
        <position position="275"/>
    </location>
    <ligand>
        <name>a divalent metal cation</name>
        <dbReference type="ChEBI" id="CHEBI:60240"/>
    </ligand>
</feature>
<proteinExistence type="inferred from homology"/>
<evidence type="ECO:0000256" key="14">
    <source>
        <dbReference type="HAMAP-Rule" id="MF_01520"/>
    </source>
</evidence>
<keyword evidence="9 14" id="KW-0548">Nucleotidyltransferase</keyword>
<organism evidence="16 17">
    <name type="scientific">Thermohalobaculum xanthum</name>
    <dbReference type="NCBI Taxonomy" id="2753746"/>
    <lineage>
        <taxon>Bacteria</taxon>
        <taxon>Pseudomonadati</taxon>
        <taxon>Pseudomonadota</taxon>
        <taxon>Alphaproteobacteria</taxon>
        <taxon>Rhodobacterales</taxon>
        <taxon>Paracoccaceae</taxon>
        <taxon>Thermohalobaculum</taxon>
    </lineage>
</organism>
<dbReference type="EMBL" id="JAEHHL010000001">
    <property type="protein sequence ID" value="MBK0397962.1"/>
    <property type="molecule type" value="Genomic_DNA"/>
</dbReference>
<dbReference type="GO" id="GO:0008685">
    <property type="term" value="F:2-C-methyl-D-erythritol 2,4-cyclodiphosphate synthase activity"/>
    <property type="evidence" value="ECO:0007669"/>
    <property type="project" value="UniProtKB-UniRule"/>
</dbReference>
<comment type="caution">
    <text evidence="14">Lacks conserved residue(s) required for the propagation of feature annotation.</text>
</comment>
<dbReference type="PANTHER" id="PTHR43181">
    <property type="entry name" value="2-C-METHYL-D-ERYTHRITOL 2,4-CYCLODIPHOSPHATE SYNTHASE, CHLOROPLASTIC"/>
    <property type="match status" value="1"/>
</dbReference>
<gene>
    <name evidence="14" type="primary">ispDF</name>
    <name evidence="16" type="ORF">H0I76_02065</name>
</gene>
<comment type="cofactor">
    <cofactor evidence="3 14">
        <name>a divalent metal cation</name>
        <dbReference type="ChEBI" id="CHEBI:60240"/>
    </cofactor>
</comment>
<evidence type="ECO:0000313" key="17">
    <source>
        <dbReference type="Proteomes" id="UP000655420"/>
    </source>
</evidence>
<accession>A0A8J7SCL1</accession>
<dbReference type="PANTHER" id="PTHR43181:SF1">
    <property type="entry name" value="2-C-METHYL-D-ERYTHRITOL 2,4-CYCLODIPHOSPHATE SYNTHASE, CHLOROPLASTIC"/>
    <property type="match status" value="1"/>
</dbReference>
<dbReference type="Pfam" id="PF01128">
    <property type="entry name" value="IspD"/>
    <property type="match status" value="1"/>
</dbReference>
<feature type="site" description="Transition state stabilizer" evidence="14">
    <location>
        <position position="15"/>
    </location>
</feature>
<evidence type="ECO:0000256" key="4">
    <source>
        <dbReference type="ARBA" id="ARBA00004709"/>
    </source>
</evidence>
<comment type="pathway">
    <text evidence="5 14">Isoprenoid biosynthesis; isopentenyl diphosphate biosynthesis via DXP pathway; isopentenyl diphosphate from 1-deoxy-D-xylulose 5-phosphate: step 2/6.</text>
</comment>
<comment type="similarity">
    <text evidence="6">Belongs to the IspF family.</text>
</comment>
<dbReference type="Proteomes" id="UP000655420">
    <property type="component" value="Unassembled WGS sequence"/>
</dbReference>
<feature type="binding site" evidence="14">
    <location>
        <position position="243"/>
    </location>
    <ligand>
        <name>a divalent metal cation</name>
        <dbReference type="ChEBI" id="CHEBI:60240"/>
    </ligand>
</feature>
<evidence type="ECO:0000256" key="3">
    <source>
        <dbReference type="ARBA" id="ARBA00001968"/>
    </source>
</evidence>
<keyword evidence="17" id="KW-1185">Reference proteome</keyword>
<comment type="catalytic activity">
    <reaction evidence="1 14">
        <text>4-CDP-2-C-methyl-D-erythritol 2-phosphate = 2-C-methyl-D-erythritol 2,4-cyclic diphosphate + CMP</text>
        <dbReference type="Rhea" id="RHEA:23864"/>
        <dbReference type="ChEBI" id="CHEBI:57919"/>
        <dbReference type="ChEBI" id="CHEBI:58483"/>
        <dbReference type="ChEBI" id="CHEBI:60377"/>
        <dbReference type="EC" id="4.6.1.12"/>
    </reaction>
</comment>
<feature type="binding site" evidence="14">
    <location>
        <begin position="241"/>
        <end position="243"/>
    </location>
    <ligand>
        <name>4-CDP-2-C-methyl-D-erythritol 2-phosphate</name>
        <dbReference type="ChEBI" id="CHEBI:57919"/>
    </ligand>
</feature>
<dbReference type="NCBIfam" id="TIGR00453">
    <property type="entry name" value="ispD"/>
    <property type="match status" value="1"/>
</dbReference>